<name>A0ABV1EQN1_9FIRM</name>
<comment type="caution">
    <text evidence="1">The sequence shown here is derived from an EMBL/GenBank/DDBJ whole genome shotgun (WGS) entry which is preliminary data.</text>
</comment>
<dbReference type="Proteomes" id="UP001440599">
    <property type="component" value="Unassembled WGS sequence"/>
</dbReference>
<proteinExistence type="predicted"/>
<organism evidence="1 2">
    <name type="scientific">Flavonifractor hominis</name>
    <dbReference type="NCBI Taxonomy" id="3133178"/>
    <lineage>
        <taxon>Bacteria</taxon>
        <taxon>Bacillati</taxon>
        <taxon>Bacillota</taxon>
        <taxon>Clostridia</taxon>
        <taxon>Eubacteriales</taxon>
        <taxon>Oscillospiraceae</taxon>
        <taxon>Flavonifractor</taxon>
    </lineage>
</organism>
<dbReference type="RefSeq" id="WP_349139906.1">
    <property type="nucleotide sequence ID" value="NZ_JBBMFT010000003.1"/>
</dbReference>
<gene>
    <name evidence="1" type="ORF">WMO45_07225</name>
</gene>
<protein>
    <submittedName>
        <fullName evidence="1">Uncharacterized protein</fullName>
    </submittedName>
</protein>
<evidence type="ECO:0000313" key="1">
    <source>
        <dbReference type="EMBL" id="MEQ2456310.1"/>
    </source>
</evidence>
<evidence type="ECO:0000313" key="2">
    <source>
        <dbReference type="Proteomes" id="UP001440599"/>
    </source>
</evidence>
<keyword evidence="2" id="KW-1185">Reference proteome</keyword>
<reference evidence="1 2" key="1">
    <citation type="submission" date="2024-03" db="EMBL/GenBank/DDBJ databases">
        <title>Human intestinal bacterial collection.</title>
        <authorList>
            <person name="Pauvert C."/>
            <person name="Hitch T.C.A."/>
            <person name="Clavel T."/>
        </authorList>
    </citation>
    <scope>NUCLEOTIDE SEQUENCE [LARGE SCALE GENOMIC DNA]</scope>
    <source>
        <strain evidence="1 2">CLA-AP-H34</strain>
    </source>
</reference>
<sequence>MTTNGLPAGPPLLGDQVTLTAPPEVTVNVSARLTLSPGYDLENVQPILEFSMKAYMLFIRQAWGLS</sequence>
<dbReference type="EMBL" id="JBBMFT010000003">
    <property type="protein sequence ID" value="MEQ2456310.1"/>
    <property type="molecule type" value="Genomic_DNA"/>
</dbReference>
<accession>A0ABV1EQN1</accession>